<keyword evidence="1" id="KW-1133">Transmembrane helix</keyword>
<name>A0A9Q0AR58_9PEZI</name>
<protein>
    <submittedName>
        <fullName evidence="2">Uncharacterized protein</fullName>
    </submittedName>
</protein>
<gene>
    <name evidence="2" type="ORF">JX265_005892</name>
</gene>
<evidence type="ECO:0000256" key="1">
    <source>
        <dbReference type="SAM" id="Phobius"/>
    </source>
</evidence>
<feature type="transmembrane region" description="Helical" evidence="1">
    <location>
        <begin position="99"/>
        <end position="118"/>
    </location>
</feature>
<sequence>MNSFANTSGLYNHSEPILPTPSPGTCSLLTGLERENITANIFQPCCSKASPSGFEHSKCTCDGNSCETCIVQHAEEFKLISAQCNTNTSAARGRTNPSMFAIVFVVLCLALQASGFSIPT</sequence>
<keyword evidence="1" id="KW-0812">Transmembrane</keyword>
<evidence type="ECO:0000313" key="3">
    <source>
        <dbReference type="Proteomes" id="UP000829685"/>
    </source>
</evidence>
<dbReference type="AlphaFoldDB" id="A0A9Q0AR58"/>
<keyword evidence="1" id="KW-0472">Membrane</keyword>
<dbReference type="Proteomes" id="UP000829685">
    <property type="component" value="Unassembled WGS sequence"/>
</dbReference>
<evidence type="ECO:0000313" key="2">
    <source>
        <dbReference type="EMBL" id="KAI1871906.1"/>
    </source>
</evidence>
<keyword evidence="3" id="KW-1185">Reference proteome</keyword>
<reference evidence="2" key="1">
    <citation type="submission" date="2021-03" db="EMBL/GenBank/DDBJ databases">
        <title>Revisited historic fungal species revealed as producer of novel bioactive compounds through whole genome sequencing and comparative genomics.</title>
        <authorList>
            <person name="Vignolle G.A."/>
            <person name="Hochenegger N."/>
            <person name="Mach R.L."/>
            <person name="Mach-Aigner A.R."/>
            <person name="Javad Rahimi M."/>
            <person name="Salim K.A."/>
            <person name="Chan C.M."/>
            <person name="Lim L.B.L."/>
            <person name="Cai F."/>
            <person name="Druzhinina I.S."/>
            <person name="U'Ren J.M."/>
            <person name="Derntl C."/>
        </authorList>
    </citation>
    <scope>NUCLEOTIDE SEQUENCE</scope>
    <source>
        <strain evidence="2">TUCIM 5799</strain>
    </source>
</reference>
<accession>A0A9Q0AR58</accession>
<comment type="caution">
    <text evidence="2">The sequence shown here is derived from an EMBL/GenBank/DDBJ whole genome shotgun (WGS) entry which is preliminary data.</text>
</comment>
<organism evidence="2 3">
    <name type="scientific">Neoarthrinium moseri</name>
    <dbReference type="NCBI Taxonomy" id="1658444"/>
    <lineage>
        <taxon>Eukaryota</taxon>
        <taxon>Fungi</taxon>
        <taxon>Dikarya</taxon>
        <taxon>Ascomycota</taxon>
        <taxon>Pezizomycotina</taxon>
        <taxon>Sordariomycetes</taxon>
        <taxon>Xylariomycetidae</taxon>
        <taxon>Amphisphaeriales</taxon>
        <taxon>Apiosporaceae</taxon>
        <taxon>Neoarthrinium</taxon>
    </lineage>
</organism>
<dbReference type="EMBL" id="JAFIMR010000012">
    <property type="protein sequence ID" value="KAI1871906.1"/>
    <property type="molecule type" value="Genomic_DNA"/>
</dbReference>
<proteinExistence type="predicted"/>